<dbReference type="SMART" id="SM00382">
    <property type="entry name" value="AAA"/>
    <property type="match status" value="1"/>
</dbReference>
<dbReference type="SUPFAM" id="SSF52540">
    <property type="entry name" value="P-loop containing nucleoside triphosphate hydrolases"/>
    <property type="match status" value="1"/>
</dbReference>
<comment type="similarity">
    <text evidence="1">Belongs to the GSP E family.</text>
</comment>
<evidence type="ECO:0000313" key="5">
    <source>
        <dbReference type="EMBL" id="PYE01071.1"/>
    </source>
</evidence>
<dbReference type="Gene3D" id="3.30.450.90">
    <property type="match status" value="1"/>
</dbReference>
<dbReference type="GO" id="GO:0016887">
    <property type="term" value="F:ATP hydrolysis activity"/>
    <property type="evidence" value="ECO:0007669"/>
    <property type="project" value="TreeGrafter"/>
</dbReference>
<protein>
    <submittedName>
        <fullName evidence="5">Type II/IV secretion system protein</fullName>
    </submittedName>
</protein>
<dbReference type="InterPro" id="IPR027417">
    <property type="entry name" value="P-loop_NTPase"/>
</dbReference>
<dbReference type="GO" id="GO:0005524">
    <property type="term" value="F:ATP binding"/>
    <property type="evidence" value="ECO:0007669"/>
    <property type="project" value="UniProtKB-KW"/>
</dbReference>
<dbReference type="Proteomes" id="UP000247807">
    <property type="component" value="Unassembled WGS sequence"/>
</dbReference>
<accession>A0A318R272</accession>
<organism evidence="5 6">
    <name type="scientific">Prochlorococcus marinus XMU1408</name>
    <dbReference type="NCBI Taxonomy" id="2213228"/>
    <lineage>
        <taxon>Bacteria</taxon>
        <taxon>Bacillati</taxon>
        <taxon>Cyanobacteriota</taxon>
        <taxon>Cyanophyceae</taxon>
        <taxon>Synechococcales</taxon>
        <taxon>Prochlorococcaceae</taxon>
        <taxon>Prochlorococcus</taxon>
    </lineage>
</organism>
<dbReference type="RefSeq" id="WP_158466900.1">
    <property type="nucleotide sequence ID" value="NZ_QJUE01000005.1"/>
</dbReference>
<evidence type="ECO:0000259" key="4">
    <source>
        <dbReference type="SMART" id="SM00382"/>
    </source>
</evidence>
<dbReference type="Gene3D" id="3.40.50.300">
    <property type="entry name" value="P-loop containing nucleotide triphosphate hydrolases"/>
    <property type="match status" value="1"/>
</dbReference>
<dbReference type="AlphaFoldDB" id="A0A318R272"/>
<keyword evidence="2" id="KW-0547">Nucleotide-binding</keyword>
<dbReference type="PANTHER" id="PTHR30258">
    <property type="entry name" value="TYPE II SECRETION SYSTEM PROTEIN GSPE-RELATED"/>
    <property type="match status" value="1"/>
</dbReference>
<dbReference type="Pfam" id="PF00437">
    <property type="entry name" value="T2SSE"/>
    <property type="match status" value="1"/>
</dbReference>
<feature type="domain" description="AAA+ ATPase" evidence="4">
    <location>
        <begin position="288"/>
        <end position="410"/>
    </location>
</feature>
<proteinExistence type="inferred from homology"/>
<name>A0A318R272_PROMR</name>
<dbReference type="GO" id="GO:0005886">
    <property type="term" value="C:plasma membrane"/>
    <property type="evidence" value="ECO:0007669"/>
    <property type="project" value="TreeGrafter"/>
</dbReference>
<evidence type="ECO:0000256" key="3">
    <source>
        <dbReference type="ARBA" id="ARBA00022840"/>
    </source>
</evidence>
<sequence length="552" mass="61466">MKNTYNKTQIRSLIDDFFSLQWCRENVVIPLKTEPSLPPENKKITIAVANFSYLGTIGNWIKERVKGRGYSCIFIELSQAEIEKLLDEASAERKVNIEGIEDYEFSDDEIISSLLDASEEQAGSNLVGFDFDDSEEESFIEEELDLSIEMLGNKIQKAAATLLITSCQRNASDIHIEPHDKQIKIRLRRDGVLENFVIMPKNAGRKLTACLKNMAKMDIAEKRASQDGKIRRTFEGSSLEFRCSTAPGKFGEKMVLRYLNTDNGILDLDALMQNQEVRNKFRNIINQANGIVIVSGPTGSGKSTTLAAALREKDNGELNIVTAEDPIEYDLGGDIQQFPVMRAKGQTFANLLRTFLRQDPDVILIGETRDPETAVSSMDAAETGHLVFTTLHANSASTSLTRLLDMDVPPYKLTASLRGILAQRLLRKVCPGCSVERPLNEVEAQFTGLPKGLAIREATALTGEQKEKRKREGILCSRCNGTGYKGRIGTYELLKITRPISNAIKKQLSTQEIEEIAISEGMLSLKQYAANLIKQQLTTVSELKKICNEDSL</sequence>
<dbReference type="CDD" id="cd01129">
    <property type="entry name" value="PulE-GspE-like"/>
    <property type="match status" value="1"/>
</dbReference>
<dbReference type="InterPro" id="IPR003593">
    <property type="entry name" value="AAA+_ATPase"/>
</dbReference>
<evidence type="ECO:0000256" key="2">
    <source>
        <dbReference type="ARBA" id="ARBA00022741"/>
    </source>
</evidence>
<keyword evidence="3" id="KW-0067">ATP-binding</keyword>
<dbReference type="OrthoDB" id="568371at2"/>
<dbReference type="PANTHER" id="PTHR30258:SF2">
    <property type="entry name" value="COMG OPERON PROTEIN 1"/>
    <property type="match status" value="1"/>
</dbReference>
<evidence type="ECO:0000256" key="1">
    <source>
        <dbReference type="ARBA" id="ARBA00006611"/>
    </source>
</evidence>
<dbReference type="EMBL" id="QJUE01000005">
    <property type="protein sequence ID" value="PYE01071.1"/>
    <property type="molecule type" value="Genomic_DNA"/>
</dbReference>
<evidence type="ECO:0000313" key="6">
    <source>
        <dbReference type="Proteomes" id="UP000247807"/>
    </source>
</evidence>
<reference evidence="5 6" key="1">
    <citation type="journal article" date="2018" name="Appl. Environ. Microbiol.">
        <title>Genome rearrangement shapes Prochlorococcus ecological adaptation.</title>
        <authorList>
            <person name="Yan W."/>
            <person name="Wei S."/>
            <person name="Wang Q."/>
            <person name="Xiao X."/>
            <person name="Zeng Q."/>
            <person name="Jiao N."/>
            <person name="Zhang R."/>
        </authorList>
    </citation>
    <scope>NUCLEOTIDE SEQUENCE [LARGE SCALE GENOMIC DNA]</scope>
    <source>
        <strain evidence="5 6">XMU1408</strain>
    </source>
</reference>
<dbReference type="InterPro" id="IPR001482">
    <property type="entry name" value="T2SS/T4SS_dom"/>
</dbReference>
<gene>
    <name evidence="5" type="ORF">DNJ73_06460</name>
</gene>
<comment type="caution">
    <text evidence="5">The sequence shown here is derived from an EMBL/GenBank/DDBJ whole genome shotgun (WGS) entry which is preliminary data.</text>
</comment>